<feature type="transmembrane region" description="Helical" evidence="6">
    <location>
        <begin position="301"/>
        <end position="322"/>
    </location>
</feature>
<feature type="compositionally biased region" description="Polar residues" evidence="8">
    <location>
        <begin position="88"/>
        <end position="104"/>
    </location>
</feature>
<evidence type="ECO:0000256" key="6">
    <source>
        <dbReference type="RuleBase" id="RU361206"/>
    </source>
</evidence>
<comment type="subcellular location">
    <subcellularLocation>
        <location evidence="1 6">Membrane</location>
        <topology evidence="1 6">Multi-pass membrane protein</topology>
    </subcellularLocation>
</comment>
<evidence type="ECO:0000256" key="8">
    <source>
        <dbReference type="SAM" id="MobiDB-lite"/>
    </source>
</evidence>
<evidence type="ECO:0000256" key="5">
    <source>
        <dbReference type="ARBA" id="ARBA00023136"/>
    </source>
</evidence>
<evidence type="ECO:0000256" key="4">
    <source>
        <dbReference type="ARBA" id="ARBA00022989"/>
    </source>
</evidence>
<proteinExistence type="inferred from homology"/>
<gene>
    <name evidence="9" type="primary">LOC115181905</name>
    <name evidence="10" type="synonym">LOC115182207</name>
</gene>
<dbReference type="GeneTree" id="ENSGT00390000004428"/>
<dbReference type="Gene3D" id="3.30.505.10">
    <property type="entry name" value="SH2 domain"/>
    <property type="match status" value="1"/>
</dbReference>
<organism evidence="9 11">
    <name type="scientific">Salmo trutta</name>
    <name type="common">Brown trout</name>
    <dbReference type="NCBI Taxonomy" id="8032"/>
    <lineage>
        <taxon>Eukaryota</taxon>
        <taxon>Metazoa</taxon>
        <taxon>Chordata</taxon>
        <taxon>Craniata</taxon>
        <taxon>Vertebrata</taxon>
        <taxon>Euteleostomi</taxon>
        <taxon>Actinopterygii</taxon>
        <taxon>Neopterygii</taxon>
        <taxon>Teleostei</taxon>
        <taxon>Protacanthopterygii</taxon>
        <taxon>Salmoniformes</taxon>
        <taxon>Salmonidae</taxon>
        <taxon>Salmoninae</taxon>
        <taxon>Salmo</taxon>
    </lineage>
</organism>
<dbReference type="InterPro" id="IPR008564">
    <property type="entry name" value="TVP23-like"/>
</dbReference>
<feature type="transmembrane region" description="Helical" evidence="6">
    <location>
        <begin position="328"/>
        <end position="347"/>
    </location>
</feature>
<feature type="transmembrane region" description="Helical" evidence="6">
    <location>
        <begin position="212"/>
        <end position="231"/>
    </location>
</feature>
<reference evidence="9" key="1">
    <citation type="submission" date="2025-05" db="UniProtKB">
        <authorList>
            <consortium name="Ensembl"/>
        </authorList>
    </citation>
    <scope>IDENTIFICATION</scope>
</reference>
<evidence type="ECO:0000313" key="10">
    <source>
        <dbReference type="Ensembl" id="ENSSTUP00000063879.1"/>
    </source>
</evidence>
<keyword evidence="7" id="KW-0175">Coiled coil</keyword>
<evidence type="ECO:0000256" key="2">
    <source>
        <dbReference type="ARBA" id="ARBA00005467"/>
    </source>
</evidence>
<dbReference type="GO" id="GO:0009306">
    <property type="term" value="P:protein secretion"/>
    <property type="evidence" value="ECO:0007669"/>
    <property type="project" value="TreeGrafter"/>
</dbReference>
<dbReference type="InterPro" id="IPR036860">
    <property type="entry name" value="SH2_dom_sf"/>
</dbReference>
<evidence type="ECO:0000313" key="11">
    <source>
        <dbReference type="Proteomes" id="UP000472277"/>
    </source>
</evidence>
<keyword evidence="5 6" id="KW-0472">Membrane</keyword>
<dbReference type="SUPFAM" id="SSF55550">
    <property type="entry name" value="SH2 domain"/>
    <property type="match status" value="1"/>
</dbReference>
<evidence type="ECO:0000256" key="7">
    <source>
        <dbReference type="SAM" id="Coils"/>
    </source>
</evidence>
<keyword evidence="3 6" id="KW-0812">Transmembrane</keyword>
<protein>
    <recommendedName>
        <fullName evidence="6">Golgi apparatus membrane protein TVP23 homolog</fullName>
    </recommendedName>
</protein>
<name>A0A674A4K9_SALTR</name>
<evidence type="ECO:0000256" key="1">
    <source>
        <dbReference type="ARBA" id="ARBA00004141"/>
    </source>
</evidence>
<keyword evidence="4 6" id="KW-1133">Transmembrane helix</keyword>
<feature type="coiled-coil region" evidence="7">
    <location>
        <begin position="36"/>
        <end position="85"/>
    </location>
</feature>
<feature type="region of interest" description="Disordered" evidence="8">
    <location>
        <begin position="1"/>
        <end position="30"/>
    </location>
</feature>
<dbReference type="PANTHER" id="PTHR13019">
    <property type="entry name" value="GOLGI APPARATUS MEMBRANE PROTEIN TVP23"/>
    <property type="match status" value="1"/>
</dbReference>
<dbReference type="PANTHER" id="PTHR13019:SF18">
    <property type="entry name" value="GOLGI APPARATUS MEMBRANE PROTEIN TVP23 HOMOLOG A"/>
    <property type="match status" value="1"/>
</dbReference>
<evidence type="ECO:0000256" key="3">
    <source>
        <dbReference type="ARBA" id="ARBA00022692"/>
    </source>
</evidence>
<evidence type="ECO:0000313" key="9">
    <source>
        <dbReference type="Ensembl" id="ENSSTUP00000053842.1"/>
    </source>
</evidence>
<dbReference type="Ensembl" id="ENSSTUT00000067436.1">
    <property type="protein sequence ID" value="ENSSTUP00000063879.1"/>
    <property type="gene ID" value="ENSSTUG00000027715.1"/>
</dbReference>
<dbReference type="GO" id="GO:0000139">
    <property type="term" value="C:Golgi membrane"/>
    <property type="evidence" value="ECO:0007669"/>
    <property type="project" value="TreeGrafter"/>
</dbReference>
<accession>A0A674A4K9</accession>
<dbReference type="Proteomes" id="UP000472277">
    <property type="component" value="Unassembled WGS sequence"/>
</dbReference>
<sequence>MMVRDTLAATTVEPSQNHTAPTQNQDGTQQLPGKTLEHVEQQNRVQEQQNQVLELENLELLGQENELLEQQNLEQQIQLLELEKTVQTSTDNLTRPPDKTSSGSPLHLWWPQQSSFRTARPSIPLPWPSPRPCLLPVPLPCPRPPLHLPDPIPDYWTTHLRPFFSQQEYVLVRHTHRQLVHSGYYWGPMEMEEAHRTLLHTPPGSFLIRHPLASFLHLFFRVAAIVTYLLCDWFTKSFTSCFIMIITLLSCDFWSVKNVTGRLLVGLRWWNQIDEDGRSLWVFEDRKSSPQAGGTEVEARIFWSGLIICPLIWTGFFFTTLFCLNIHWLVLVVASISLQVANLYGYLRCKNGRQEAPPTSTSSFLQGQHFLHRPDIISRML</sequence>
<comment type="similarity">
    <text evidence="2 6">Belongs to the TVP23 family.</text>
</comment>
<dbReference type="Ensembl" id="ENSSTUT00000056301.1">
    <property type="protein sequence ID" value="ENSSTUP00000053842.1"/>
    <property type="gene ID" value="ENSSTUG00000022815.1"/>
</dbReference>
<feature type="compositionally biased region" description="Polar residues" evidence="8">
    <location>
        <begin position="8"/>
        <end position="30"/>
    </location>
</feature>
<dbReference type="GO" id="GO:0016192">
    <property type="term" value="P:vesicle-mediated transport"/>
    <property type="evidence" value="ECO:0007669"/>
    <property type="project" value="TreeGrafter"/>
</dbReference>
<keyword evidence="11" id="KW-1185">Reference proteome</keyword>
<feature type="region of interest" description="Disordered" evidence="8">
    <location>
        <begin position="88"/>
        <end position="107"/>
    </location>
</feature>
<dbReference type="Pfam" id="PF05832">
    <property type="entry name" value="DUF846"/>
    <property type="match status" value="1"/>
</dbReference>
<dbReference type="AlphaFoldDB" id="A0A674A4K9"/>